<dbReference type="GO" id="GO:0006744">
    <property type="term" value="P:ubiquinone biosynthetic process"/>
    <property type="evidence" value="ECO:0007669"/>
    <property type="project" value="TreeGrafter"/>
</dbReference>
<dbReference type="Gene3D" id="1.10.510.10">
    <property type="entry name" value="Transferase(Phosphotransferase) domain 1"/>
    <property type="match status" value="1"/>
</dbReference>
<dbReference type="InterPro" id="IPR004147">
    <property type="entry name" value="ABC1_dom"/>
</dbReference>
<keyword evidence="3" id="KW-0547">Nucleotide-binding</keyword>
<dbReference type="InterPro" id="IPR051409">
    <property type="entry name" value="Atypical_kinase_ADCK"/>
</dbReference>
<evidence type="ECO:0000313" key="6">
    <source>
        <dbReference type="EMBL" id="RED97415.1"/>
    </source>
</evidence>
<dbReference type="RefSeq" id="WP_115868572.1">
    <property type="nucleotide sequence ID" value="NZ_QREG01000012.1"/>
</dbReference>
<comment type="caution">
    <text evidence="6">The sequence shown here is derived from an EMBL/GenBank/DDBJ whole genome shotgun (WGS) entry which is preliminary data.</text>
</comment>
<dbReference type="OrthoDB" id="9795390at2"/>
<dbReference type="AlphaFoldDB" id="A0A3D9L0Y2"/>
<dbReference type="Proteomes" id="UP000256779">
    <property type="component" value="Unassembled WGS sequence"/>
</dbReference>
<feature type="domain" description="Protein kinase" evidence="5">
    <location>
        <begin position="121"/>
        <end position="435"/>
    </location>
</feature>
<keyword evidence="4" id="KW-0067">ATP-binding</keyword>
<sequence>MKEQSKIPVGKVSRAARFVKTGAKVGGNYLKHYGRKLRNPETDRVQLDKENAEDIYDSLSELKGSALKVAQMLAMDKNLLPTAYQDKFAMSQYSAPPLSFPLVVKTFKTSFGKGPLDMFDSFTKAAVNAASIGQVHRAEKDGKVYAVKIQYPGVSESVQSDLKLVKPFALRLFGLNERELDQYMDEVESKLLEETDYNLEVRRSMKIGKACAHIPNLIFPEYYPEMSADRVITMDWVDGKHIKEFLASNPSQEFRNQIGQAIWDFYHHQIHNLREVHADPHPGNFLMREDGTLGIIDFGCVKEIPESFYDAYFRLMSKDLVADNEALMPILYGLNFIYEDDSEAELELYIGVFKELTGLLGRPFHTDTFDFADDAYFNEIYALSEKLGNMKELRNSKHARGSRHGLYINRTYFGLYQLLNMLGAKVTTTKPDWLR</sequence>
<dbReference type="GO" id="GO:0004672">
    <property type="term" value="F:protein kinase activity"/>
    <property type="evidence" value="ECO:0007669"/>
    <property type="project" value="InterPro"/>
</dbReference>
<name>A0A3D9L0Y2_MARFU</name>
<gene>
    <name evidence="6" type="ORF">C7460_11224</name>
</gene>
<organism evidence="6 7">
    <name type="scientific">Marinoscillum furvescens DSM 4134</name>
    <dbReference type="NCBI Taxonomy" id="1122208"/>
    <lineage>
        <taxon>Bacteria</taxon>
        <taxon>Pseudomonadati</taxon>
        <taxon>Bacteroidota</taxon>
        <taxon>Cytophagia</taxon>
        <taxon>Cytophagales</taxon>
        <taxon>Reichenbachiellaceae</taxon>
        <taxon>Marinoscillum</taxon>
    </lineage>
</organism>
<keyword evidence="6" id="KW-0830">Ubiquinone</keyword>
<proteinExistence type="inferred from homology"/>
<keyword evidence="7" id="KW-1185">Reference proteome</keyword>
<keyword evidence="6" id="KW-0418">Kinase</keyword>
<dbReference type="CDD" id="cd13970">
    <property type="entry name" value="ABC1_ADCK3"/>
    <property type="match status" value="1"/>
</dbReference>
<dbReference type="InterPro" id="IPR011009">
    <property type="entry name" value="Kinase-like_dom_sf"/>
</dbReference>
<protein>
    <submittedName>
        <fullName evidence="6">Putative unusual protein kinase regulating ubiquinone biosynthesis (AarF/ABC1/UbiB family)</fullName>
    </submittedName>
</protein>
<dbReference type="PROSITE" id="PS50011">
    <property type="entry name" value="PROTEIN_KINASE_DOM"/>
    <property type="match status" value="1"/>
</dbReference>
<dbReference type="PANTHER" id="PTHR43851:SF3">
    <property type="entry name" value="COENZYME Q8"/>
    <property type="match status" value="1"/>
</dbReference>
<dbReference type="InterPro" id="IPR034646">
    <property type="entry name" value="ADCK3_dom"/>
</dbReference>
<evidence type="ECO:0000256" key="2">
    <source>
        <dbReference type="ARBA" id="ARBA00022679"/>
    </source>
</evidence>
<dbReference type="InterPro" id="IPR000719">
    <property type="entry name" value="Prot_kinase_dom"/>
</dbReference>
<evidence type="ECO:0000259" key="5">
    <source>
        <dbReference type="PROSITE" id="PS50011"/>
    </source>
</evidence>
<dbReference type="GO" id="GO:0005524">
    <property type="term" value="F:ATP binding"/>
    <property type="evidence" value="ECO:0007669"/>
    <property type="project" value="UniProtKB-KW"/>
</dbReference>
<dbReference type="EMBL" id="QREG01000012">
    <property type="protein sequence ID" value="RED97415.1"/>
    <property type="molecule type" value="Genomic_DNA"/>
</dbReference>
<evidence type="ECO:0000313" key="7">
    <source>
        <dbReference type="Proteomes" id="UP000256779"/>
    </source>
</evidence>
<reference evidence="6 7" key="1">
    <citation type="submission" date="2018-07" db="EMBL/GenBank/DDBJ databases">
        <title>Genomic Encyclopedia of Type Strains, Phase IV (KMG-IV): sequencing the most valuable type-strain genomes for metagenomic binning, comparative biology and taxonomic classification.</title>
        <authorList>
            <person name="Goeker M."/>
        </authorList>
    </citation>
    <scope>NUCLEOTIDE SEQUENCE [LARGE SCALE GENOMIC DNA]</scope>
    <source>
        <strain evidence="6 7">DSM 4134</strain>
    </source>
</reference>
<keyword evidence="2" id="KW-0808">Transferase</keyword>
<dbReference type="SUPFAM" id="SSF56112">
    <property type="entry name" value="Protein kinase-like (PK-like)"/>
    <property type="match status" value="1"/>
</dbReference>
<evidence type="ECO:0000256" key="4">
    <source>
        <dbReference type="ARBA" id="ARBA00022840"/>
    </source>
</evidence>
<accession>A0A3D9L0Y2</accession>
<dbReference type="Pfam" id="PF03109">
    <property type="entry name" value="ABC1"/>
    <property type="match status" value="1"/>
</dbReference>
<comment type="similarity">
    <text evidence="1">Belongs to the protein kinase superfamily. ADCK protein kinase family.</text>
</comment>
<evidence type="ECO:0000256" key="3">
    <source>
        <dbReference type="ARBA" id="ARBA00022741"/>
    </source>
</evidence>
<dbReference type="PANTHER" id="PTHR43851">
    <property type="match status" value="1"/>
</dbReference>
<evidence type="ECO:0000256" key="1">
    <source>
        <dbReference type="ARBA" id="ARBA00009670"/>
    </source>
</evidence>